<dbReference type="EMBL" id="LR904457">
    <property type="protein sequence ID" value="CAD7252854.1"/>
    <property type="molecule type" value="Genomic_DNA"/>
</dbReference>
<comment type="subcellular location">
    <subcellularLocation>
        <location evidence="1">Endoplasmic reticulum membrane</location>
        <topology evidence="1">Single-pass membrane protein</topology>
    </subcellularLocation>
</comment>
<comment type="similarity">
    <text evidence="2">Belongs to the SRP receptor beta subunit family.</text>
</comment>
<evidence type="ECO:0000256" key="10">
    <source>
        <dbReference type="ARBA" id="ARBA00023170"/>
    </source>
</evidence>
<evidence type="ECO:0000256" key="6">
    <source>
        <dbReference type="ARBA" id="ARBA00022824"/>
    </source>
</evidence>
<sequence length="161" mass="17795">MDKLVDLVDIPGSERIRDLNLDPYRANIRGVVFFVDSLTIQKEIRDVAECLYNILSDEVIHASSPPLLLFCNKHDQALAKSGSVICNLLEREIDLVRKTKSSQLASTEGGVRRHASLGKEGKAFEFSDLSAASFDVAEGFADGRDGSCDLRAVRDWLEKIA</sequence>
<dbReference type="InterPro" id="IPR027417">
    <property type="entry name" value="P-loop_NTPase"/>
</dbReference>
<dbReference type="SUPFAM" id="SSF52540">
    <property type="entry name" value="P-loop containing nucleoside triphosphate hydrolases"/>
    <property type="match status" value="1"/>
</dbReference>
<dbReference type="GO" id="GO:0005525">
    <property type="term" value="F:GTP binding"/>
    <property type="evidence" value="ECO:0007669"/>
    <property type="project" value="UniProtKB-KW"/>
</dbReference>
<keyword evidence="5" id="KW-0547">Nucleotide-binding</keyword>
<keyword evidence="10" id="KW-0675">Receptor</keyword>
<keyword evidence="12" id="KW-1185">Reference proteome</keyword>
<proteinExistence type="inferred from homology"/>
<reference evidence="11" key="1">
    <citation type="submission" date="2020-11" db="EMBL/GenBank/DDBJ databases">
        <authorList>
            <person name="Tran Van P."/>
        </authorList>
    </citation>
    <scope>NUCLEOTIDE SEQUENCE</scope>
</reference>
<dbReference type="AlphaFoldDB" id="A0A7R9FS41"/>
<dbReference type="Proteomes" id="UP000677054">
    <property type="component" value="Unassembled WGS sequence"/>
</dbReference>
<evidence type="ECO:0000313" key="11">
    <source>
        <dbReference type="EMBL" id="CAD7252854.1"/>
    </source>
</evidence>
<evidence type="ECO:0000256" key="5">
    <source>
        <dbReference type="ARBA" id="ARBA00022741"/>
    </source>
</evidence>
<name>A0A7R9FS41_9CRUS</name>
<evidence type="ECO:0000256" key="4">
    <source>
        <dbReference type="ARBA" id="ARBA00022692"/>
    </source>
</evidence>
<accession>A0A7R9FS41</accession>
<dbReference type="GO" id="GO:0005789">
    <property type="term" value="C:endoplasmic reticulum membrane"/>
    <property type="evidence" value="ECO:0007669"/>
    <property type="project" value="UniProtKB-SubCell"/>
</dbReference>
<evidence type="ECO:0000256" key="9">
    <source>
        <dbReference type="ARBA" id="ARBA00023136"/>
    </source>
</evidence>
<keyword evidence="6" id="KW-0256">Endoplasmic reticulum</keyword>
<protein>
    <recommendedName>
        <fullName evidence="3">Signal recognition particle receptor subunit beta</fullName>
    </recommendedName>
</protein>
<keyword evidence="9" id="KW-0472">Membrane</keyword>
<keyword evidence="7" id="KW-1133">Transmembrane helix</keyword>
<dbReference type="OrthoDB" id="41266at2759"/>
<keyword evidence="4" id="KW-0812">Transmembrane</keyword>
<dbReference type="Pfam" id="PF09439">
    <property type="entry name" value="SRPRB"/>
    <property type="match status" value="1"/>
</dbReference>
<gene>
    <name evidence="11" type="ORF">DSTB1V02_LOCUS12605</name>
</gene>
<organism evidence="11">
    <name type="scientific">Darwinula stevensoni</name>
    <dbReference type="NCBI Taxonomy" id="69355"/>
    <lineage>
        <taxon>Eukaryota</taxon>
        <taxon>Metazoa</taxon>
        <taxon>Ecdysozoa</taxon>
        <taxon>Arthropoda</taxon>
        <taxon>Crustacea</taxon>
        <taxon>Oligostraca</taxon>
        <taxon>Ostracoda</taxon>
        <taxon>Podocopa</taxon>
        <taxon>Podocopida</taxon>
        <taxon>Darwinulocopina</taxon>
        <taxon>Darwinuloidea</taxon>
        <taxon>Darwinulidae</taxon>
        <taxon>Darwinula</taxon>
    </lineage>
</organism>
<evidence type="ECO:0000256" key="3">
    <source>
        <dbReference type="ARBA" id="ARBA00020256"/>
    </source>
</evidence>
<keyword evidence="8" id="KW-0342">GTP-binding</keyword>
<evidence type="ECO:0000256" key="2">
    <source>
        <dbReference type="ARBA" id="ARBA00005619"/>
    </source>
</evidence>
<evidence type="ECO:0000256" key="1">
    <source>
        <dbReference type="ARBA" id="ARBA00004389"/>
    </source>
</evidence>
<evidence type="ECO:0000313" key="12">
    <source>
        <dbReference type="Proteomes" id="UP000677054"/>
    </source>
</evidence>
<evidence type="ECO:0000256" key="8">
    <source>
        <dbReference type="ARBA" id="ARBA00023134"/>
    </source>
</evidence>
<dbReference type="InterPro" id="IPR019009">
    <property type="entry name" value="SRP_receptor_beta_su"/>
</dbReference>
<dbReference type="Gene3D" id="3.40.50.300">
    <property type="entry name" value="P-loop containing nucleotide triphosphate hydrolases"/>
    <property type="match status" value="1"/>
</dbReference>
<dbReference type="EMBL" id="CAJPEV010004940">
    <property type="protein sequence ID" value="CAG0902521.1"/>
    <property type="molecule type" value="Genomic_DNA"/>
</dbReference>
<evidence type="ECO:0000256" key="7">
    <source>
        <dbReference type="ARBA" id="ARBA00022989"/>
    </source>
</evidence>